<evidence type="ECO:0000313" key="1">
    <source>
        <dbReference type="EMBL" id="KAG2650319.1"/>
    </source>
</evidence>
<protein>
    <submittedName>
        <fullName evidence="1">Uncharacterized protein</fullName>
    </submittedName>
</protein>
<sequence length="99" mass="10762">MEVAGIPSLLTQSRLWVGGVPVGSPLVGWRSSRLNSEQLILGGNPLSESKDKNINIEIIGNLSYYEYQALLRATALLGDHSGEELAAPPWPLDLLLHLM</sequence>
<name>A0A8T0X443_PANVG</name>
<organism evidence="1 2">
    <name type="scientific">Panicum virgatum</name>
    <name type="common">Blackwell switchgrass</name>
    <dbReference type="NCBI Taxonomy" id="38727"/>
    <lineage>
        <taxon>Eukaryota</taxon>
        <taxon>Viridiplantae</taxon>
        <taxon>Streptophyta</taxon>
        <taxon>Embryophyta</taxon>
        <taxon>Tracheophyta</taxon>
        <taxon>Spermatophyta</taxon>
        <taxon>Magnoliopsida</taxon>
        <taxon>Liliopsida</taxon>
        <taxon>Poales</taxon>
        <taxon>Poaceae</taxon>
        <taxon>PACMAD clade</taxon>
        <taxon>Panicoideae</taxon>
        <taxon>Panicodae</taxon>
        <taxon>Paniceae</taxon>
        <taxon>Panicinae</taxon>
        <taxon>Panicum</taxon>
        <taxon>Panicum sect. Hiantes</taxon>
    </lineage>
</organism>
<evidence type="ECO:0000313" key="2">
    <source>
        <dbReference type="Proteomes" id="UP000823388"/>
    </source>
</evidence>
<dbReference type="EMBL" id="CM029038">
    <property type="protein sequence ID" value="KAG2650319.1"/>
    <property type="molecule type" value="Genomic_DNA"/>
</dbReference>
<comment type="caution">
    <text evidence="1">The sequence shown here is derived from an EMBL/GenBank/DDBJ whole genome shotgun (WGS) entry which is preliminary data.</text>
</comment>
<dbReference type="Proteomes" id="UP000823388">
    <property type="component" value="Chromosome 1N"/>
</dbReference>
<keyword evidence="2" id="KW-1185">Reference proteome</keyword>
<reference evidence="1" key="1">
    <citation type="submission" date="2020-05" db="EMBL/GenBank/DDBJ databases">
        <title>WGS assembly of Panicum virgatum.</title>
        <authorList>
            <person name="Lovell J.T."/>
            <person name="Jenkins J."/>
            <person name="Shu S."/>
            <person name="Juenger T.E."/>
            <person name="Schmutz J."/>
        </authorList>
    </citation>
    <scope>NUCLEOTIDE SEQUENCE</scope>
    <source>
        <strain evidence="1">AP13</strain>
    </source>
</reference>
<dbReference type="AlphaFoldDB" id="A0A8T0X443"/>
<proteinExistence type="predicted"/>
<gene>
    <name evidence="1" type="ORF">PVAP13_1NG221238</name>
</gene>
<accession>A0A8T0X443</accession>